<keyword evidence="1" id="KW-1133">Transmembrane helix</keyword>
<organism evidence="3 4">
    <name type="scientific">Dibothriocephalus latus</name>
    <name type="common">Fish tapeworm</name>
    <name type="synonym">Diphyllobothrium latum</name>
    <dbReference type="NCBI Taxonomy" id="60516"/>
    <lineage>
        <taxon>Eukaryota</taxon>
        <taxon>Metazoa</taxon>
        <taxon>Spiralia</taxon>
        <taxon>Lophotrochozoa</taxon>
        <taxon>Platyhelminthes</taxon>
        <taxon>Cestoda</taxon>
        <taxon>Eucestoda</taxon>
        <taxon>Diphyllobothriidea</taxon>
        <taxon>Diphyllobothriidae</taxon>
        <taxon>Dibothriocephalus</taxon>
    </lineage>
</organism>
<name>A0A3P7PAF0_DIBLA</name>
<dbReference type="Pfam" id="PF07714">
    <property type="entry name" value="PK_Tyr_Ser-Thr"/>
    <property type="match status" value="1"/>
</dbReference>
<dbReference type="PROSITE" id="PS50011">
    <property type="entry name" value="PROTEIN_KINASE_DOM"/>
    <property type="match status" value="1"/>
</dbReference>
<dbReference type="OrthoDB" id="6226411at2759"/>
<evidence type="ECO:0000313" key="4">
    <source>
        <dbReference type="Proteomes" id="UP000281553"/>
    </source>
</evidence>
<evidence type="ECO:0000256" key="1">
    <source>
        <dbReference type="SAM" id="Phobius"/>
    </source>
</evidence>
<evidence type="ECO:0000259" key="2">
    <source>
        <dbReference type="PROSITE" id="PS50011"/>
    </source>
</evidence>
<gene>
    <name evidence="3" type="ORF">DILT_LOCUS10737</name>
</gene>
<dbReference type="GO" id="GO:0004672">
    <property type="term" value="F:protein kinase activity"/>
    <property type="evidence" value="ECO:0007669"/>
    <property type="project" value="InterPro"/>
</dbReference>
<dbReference type="InterPro" id="IPR000719">
    <property type="entry name" value="Prot_kinase_dom"/>
</dbReference>
<dbReference type="InterPro" id="IPR050167">
    <property type="entry name" value="Ser_Thr_protein_kinase"/>
</dbReference>
<feature type="transmembrane region" description="Helical" evidence="1">
    <location>
        <begin position="267"/>
        <end position="286"/>
    </location>
</feature>
<evidence type="ECO:0000313" key="3">
    <source>
        <dbReference type="EMBL" id="VDN14906.1"/>
    </source>
</evidence>
<accession>A0A3P7PAF0</accession>
<sequence length="698" mass="78844">MSLSHKRIILVLRDDRDLSNLILTTFLSTSSLRWKQRYGALDSFQNWESAHPSLHTLLPAGVVSLVNAVYYTLGYLLAYEPNSLTMPLVRIVLSDGRLVKPTPEACEQTVLWGTVAHVTEAVALFLTDRLPRQQAGTTPDMTTPPPPPYPLVVVYRAFVRRHLDTPPYSIPRNESGPTSHLSDACRLQVELYGFLYWLLHSRVADSILRSKSLFTQSVSRAAGLDTLTCVNGPEESQVTVAASSLYARQRETEAVLSHVLEDGRRDLILTLCLTTVIILVVLLLLLRHLRIHRYSTSRFLVNMEDLQPLDADSHLLDGVRQMQENFRLYEKVLQLTSPAGGWQSQHCLQAVWIYADTVFSTAPAYRTYHGNEVLLYPTNMTTSARFAKNLRENLQRYLDIEHENVQAFFGLSKVPQQKVSSRRKFSRRADLVRRLRLTGRLLRSKSMDAGRKLSALGRHGSYPETDFILPCIYYAVVEECVRGSLFELLHSGQYEICQPLKLTLASDIAGGMAYLHSKQLVHGRLSSMTCLLDSRWVLKIASWQRITELIQPGRMKSITATADSMQAPRCAKKICEPGRGSSTVTRPRIRVAEKPMYLRKKCPRSMPDPEQLDSLLRKASQLETFEQKAVFRTCACDVYSFGVILTEIWSLEVPFQDRLSSFSHEVQLAEAISLGTIKLTPPVSMPTRVGPSLQFLLI</sequence>
<keyword evidence="1" id="KW-0472">Membrane</keyword>
<dbReference type="Proteomes" id="UP000281553">
    <property type="component" value="Unassembled WGS sequence"/>
</dbReference>
<dbReference type="InterPro" id="IPR001245">
    <property type="entry name" value="Ser-Thr/Tyr_kinase_cat_dom"/>
</dbReference>
<protein>
    <recommendedName>
        <fullName evidence="2">Protein kinase domain-containing protein</fullName>
    </recommendedName>
</protein>
<dbReference type="Gene3D" id="1.10.510.10">
    <property type="entry name" value="Transferase(Phosphotransferase) domain 1"/>
    <property type="match status" value="2"/>
</dbReference>
<keyword evidence="1" id="KW-0812">Transmembrane</keyword>
<dbReference type="PANTHER" id="PTHR23257">
    <property type="entry name" value="SERINE-THREONINE PROTEIN KINASE"/>
    <property type="match status" value="1"/>
</dbReference>
<feature type="domain" description="Protein kinase" evidence="2">
    <location>
        <begin position="333"/>
        <end position="698"/>
    </location>
</feature>
<dbReference type="EMBL" id="UYRU01060739">
    <property type="protein sequence ID" value="VDN14906.1"/>
    <property type="molecule type" value="Genomic_DNA"/>
</dbReference>
<dbReference type="SUPFAM" id="SSF56112">
    <property type="entry name" value="Protein kinase-like (PK-like)"/>
    <property type="match status" value="1"/>
</dbReference>
<dbReference type="AlphaFoldDB" id="A0A3P7PAF0"/>
<reference evidence="3 4" key="1">
    <citation type="submission" date="2018-11" db="EMBL/GenBank/DDBJ databases">
        <authorList>
            <consortium name="Pathogen Informatics"/>
        </authorList>
    </citation>
    <scope>NUCLEOTIDE SEQUENCE [LARGE SCALE GENOMIC DNA]</scope>
</reference>
<dbReference type="Gene3D" id="3.40.190.10">
    <property type="entry name" value="Periplasmic binding protein-like II"/>
    <property type="match status" value="1"/>
</dbReference>
<keyword evidence="4" id="KW-1185">Reference proteome</keyword>
<dbReference type="GO" id="GO:0005524">
    <property type="term" value="F:ATP binding"/>
    <property type="evidence" value="ECO:0007669"/>
    <property type="project" value="InterPro"/>
</dbReference>
<dbReference type="InterPro" id="IPR011009">
    <property type="entry name" value="Kinase-like_dom_sf"/>
</dbReference>
<proteinExistence type="predicted"/>